<feature type="domain" description="DUF2268" evidence="1">
    <location>
        <begin position="60"/>
        <end position="249"/>
    </location>
</feature>
<dbReference type="Pfam" id="PF10026">
    <property type="entry name" value="DUF2268"/>
    <property type="match status" value="1"/>
</dbReference>
<name>A0ABW9ZZK2_9BACI</name>
<protein>
    <submittedName>
        <fullName evidence="2">DUF2268 domain-containing protein</fullName>
    </submittedName>
</protein>
<evidence type="ECO:0000259" key="1">
    <source>
        <dbReference type="Pfam" id="PF10026"/>
    </source>
</evidence>
<proteinExistence type="predicted"/>
<dbReference type="Proteomes" id="UP000743899">
    <property type="component" value="Unassembled WGS sequence"/>
</dbReference>
<comment type="caution">
    <text evidence="2">The sequence shown here is derived from an EMBL/GenBank/DDBJ whole genome shotgun (WGS) entry which is preliminary data.</text>
</comment>
<organism evidence="2 3">
    <name type="scientific">Pallidibacillus pasinlerensis</name>
    <dbReference type="NCBI Taxonomy" id="2703818"/>
    <lineage>
        <taxon>Bacteria</taxon>
        <taxon>Bacillati</taxon>
        <taxon>Bacillota</taxon>
        <taxon>Bacilli</taxon>
        <taxon>Bacillales</taxon>
        <taxon>Bacillaceae</taxon>
        <taxon>Pallidibacillus</taxon>
    </lineage>
</organism>
<evidence type="ECO:0000313" key="3">
    <source>
        <dbReference type="Proteomes" id="UP000743899"/>
    </source>
</evidence>
<accession>A0ABW9ZZK2</accession>
<gene>
    <name evidence="2" type="ORF">GW534_02235</name>
</gene>
<keyword evidence="3" id="KW-1185">Reference proteome</keyword>
<dbReference type="EMBL" id="JAACYS010000005">
    <property type="protein sequence ID" value="NCU16595.1"/>
    <property type="molecule type" value="Genomic_DNA"/>
</dbReference>
<reference evidence="2 3" key="1">
    <citation type="submission" date="2020-01" db="EMBL/GenBank/DDBJ databases">
        <title>A novel Bacillus sp. from Pasinler.</title>
        <authorList>
            <person name="Adiguzel A."/>
            <person name="Ay H."/>
            <person name="Baltaci M.O."/>
        </authorList>
    </citation>
    <scope>NUCLEOTIDE SEQUENCE [LARGE SCALE GENOMIC DNA]</scope>
    <source>
        <strain evidence="2 3">P1</strain>
    </source>
</reference>
<dbReference type="InterPro" id="IPR018728">
    <property type="entry name" value="DUF2268"/>
</dbReference>
<evidence type="ECO:0000313" key="2">
    <source>
        <dbReference type="EMBL" id="NCU16595.1"/>
    </source>
</evidence>
<sequence>MRTDLWLEEEFKNPNYVPNELKKYFTELTEYEISRFLLNRGYQPTASNKFSIQILKEKNVWEKTEQLLQKYKNEWSGPDIPIFIFPTRQNLFHNRGKNGYSFIDKIFLFVPSTITEKELEALFVHEYHHICRLNSVDKPIVEHTLLDSLIMEGLAEHAVLDYCGEQYVLKWNHLYHPNVLERIWLNEYKPFMQVKYGNRRHTQLLFGNGLSRPLLGYTIGFYLIDRFRENNEGFSIPSTISTPSEQFIKD</sequence>